<dbReference type="PANTHER" id="PTHR47245">
    <property type="entry name" value="PEPTIDYLPROLYL ISOMERASE"/>
    <property type="match status" value="1"/>
</dbReference>
<keyword evidence="2" id="KW-0732">Signal</keyword>
<evidence type="ECO:0000256" key="2">
    <source>
        <dbReference type="SAM" id="SignalP"/>
    </source>
</evidence>
<reference evidence="3 4" key="1">
    <citation type="submission" date="2019-08" db="EMBL/GenBank/DDBJ databases">
        <title>Bacillus genomes from the desert of Cuatro Cienegas, Coahuila.</title>
        <authorList>
            <person name="Olmedo-Alvarez G."/>
        </authorList>
    </citation>
    <scope>NUCLEOTIDE SEQUENCE [LARGE SCALE GENOMIC DNA]</scope>
    <source>
        <strain evidence="3 4">CH28_1T</strain>
    </source>
</reference>
<evidence type="ECO:0000256" key="1">
    <source>
        <dbReference type="SAM" id="MobiDB-lite"/>
    </source>
</evidence>
<evidence type="ECO:0000313" key="4">
    <source>
        <dbReference type="Proteomes" id="UP000322524"/>
    </source>
</evidence>
<evidence type="ECO:0000313" key="3">
    <source>
        <dbReference type="EMBL" id="TYS70657.1"/>
    </source>
</evidence>
<evidence type="ECO:0008006" key="5">
    <source>
        <dbReference type="Google" id="ProtNLM"/>
    </source>
</evidence>
<dbReference type="PANTHER" id="PTHR47245:SF2">
    <property type="entry name" value="PEPTIDYL-PROLYL CIS-TRANS ISOMERASE HP_0175-RELATED"/>
    <property type="match status" value="1"/>
</dbReference>
<dbReference type="SUPFAM" id="SSF109998">
    <property type="entry name" value="Triger factor/SurA peptide-binding domain-like"/>
    <property type="match status" value="1"/>
</dbReference>
<sequence length="270" mass="30897">MFKWKNSFKCFFQMEGNNMKNKLTIFLVAMLTAVLLAACGSDGNNASKEANENKEAQEGQEQQTPEVEKVDPEKVVAKVNGQEIKGQEYNEMLQQTQMMMMQFGQGGDAKAMKDQTLNALIDQKILSQEVESKGYKTSEKEIEDYINDIKANYESEEKFEEALEASPLTMETLKAQISEELALQKYMEKEFPETKVTDEQIKEYYNQAKEQSEAQQAEAPEGEEAPENKFPELAEVEDQIRGQLEQEETQKKLQTLVEDLKKDSKIEKLI</sequence>
<gene>
    <name evidence="3" type="ORF">FZC76_01835</name>
</gene>
<feature type="chain" id="PRO_5039367712" description="Peptidylprolyl isomerase" evidence="2">
    <location>
        <begin position="38"/>
        <end position="270"/>
    </location>
</feature>
<feature type="region of interest" description="Disordered" evidence="1">
    <location>
        <begin position="45"/>
        <end position="73"/>
    </location>
</feature>
<dbReference type="Pfam" id="PF13624">
    <property type="entry name" value="SurA_N_3"/>
    <property type="match status" value="1"/>
</dbReference>
<name>A0A5D4T4P1_9BACI</name>
<organism evidence="3 4">
    <name type="scientific">Sutcliffiella horikoshii</name>
    <dbReference type="NCBI Taxonomy" id="79883"/>
    <lineage>
        <taxon>Bacteria</taxon>
        <taxon>Bacillati</taxon>
        <taxon>Bacillota</taxon>
        <taxon>Bacilli</taxon>
        <taxon>Bacillales</taxon>
        <taxon>Bacillaceae</taxon>
        <taxon>Sutcliffiella</taxon>
    </lineage>
</organism>
<dbReference type="STRING" id="79883.GCA_001636495_03081"/>
<dbReference type="Proteomes" id="UP000322524">
    <property type="component" value="Unassembled WGS sequence"/>
</dbReference>
<accession>A0A5D4T4P1</accession>
<dbReference type="Gene3D" id="1.10.4030.10">
    <property type="entry name" value="Porin chaperone SurA, peptide-binding domain"/>
    <property type="match status" value="1"/>
</dbReference>
<dbReference type="OrthoDB" id="4775280at2"/>
<comment type="caution">
    <text evidence="3">The sequence shown here is derived from an EMBL/GenBank/DDBJ whole genome shotgun (WGS) entry which is preliminary data.</text>
</comment>
<feature type="region of interest" description="Disordered" evidence="1">
    <location>
        <begin position="205"/>
        <end position="249"/>
    </location>
</feature>
<proteinExistence type="predicted"/>
<dbReference type="InterPro" id="IPR027304">
    <property type="entry name" value="Trigger_fact/SurA_dom_sf"/>
</dbReference>
<dbReference type="EMBL" id="VTEV01000001">
    <property type="protein sequence ID" value="TYS70657.1"/>
    <property type="molecule type" value="Genomic_DNA"/>
</dbReference>
<dbReference type="AlphaFoldDB" id="A0A5D4T4P1"/>
<feature type="signal peptide" evidence="2">
    <location>
        <begin position="1"/>
        <end position="37"/>
    </location>
</feature>
<dbReference type="InterPro" id="IPR050245">
    <property type="entry name" value="PrsA_foldase"/>
</dbReference>
<protein>
    <recommendedName>
        <fullName evidence="5">Peptidylprolyl isomerase</fullName>
    </recommendedName>
</protein>
<feature type="compositionally biased region" description="Low complexity" evidence="1">
    <location>
        <begin position="207"/>
        <end position="219"/>
    </location>
</feature>